<dbReference type="PIRSF" id="PIRSF035875">
    <property type="entry name" value="RNase_BN"/>
    <property type="match status" value="1"/>
</dbReference>
<gene>
    <name evidence="8" type="ORF">SAMN04489750_0662</name>
</gene>
<evidence type="ECO:0000256" key="7">
    <source>
        <dbReference type="SAM" id="Phobius"/>
    </source>
</evidence>
<dbReference type="Proteomes" id="UP000250028">
    <property type="component" value="Unassembled WGS sequence"/>
</dbReference>
<proteinExistence type="predicted"/>
<keyword evidence="4 7" id="KW-1133">Transmembrane helix</keyword>
<evidence type="ECO:0000256" key="2">
    <source>
        <dbReference type="ARBA" id="ARBA00022475"/>
    </source>
</evidence>
<dbReference type="RefSeq" id="WP_109684092.1">
    <property type="nucleotide sequence ID" value="NZ_QGDN01000001.1"/>
</dbReference>
<dbReference type="NCBIfam" id="TIGR00765">
    <property type="entry name" value="yihY_not_rbn"/>
    <property type="match status" value="1"/>
</dbReference>
<keyword evidence="9" id="KW-1185">Reference proteome</keyword>
<evidence type="ECO:0000313" key="8">
    <source>
        <dbReference type="EMBL" id="SSA33384.1"/>
    </source>
</evidence>
<evidence type="ECO:0000256" key="5">
    <source>
        <dbReference type="ARBA" id="ARBA00023136"/>
    </source>
</evidence>
<keyword evidence="3 7" id="KW-0812">Transmembrane</keyword>
<evidence type="ECO:0000313" key="9">
    <source>
        <dbReference type="Proteomes" id="UP000250028"/>
    </source>
</evidence>
<dbReference type="Pfam" id="PF03631">
    <property type="entry name" value="Virul_fac_BrkB"/>
    <property type="match status" value="1"/>
</dbReference>
<feature type="transmembrane region" description="Helical" evidence="7">
    <location>
        <begin position="262"/>
        <end position="284"/>
    </location>
</feature>
<feature type="region of interest" description="Disordered" evidence="6">
    <location>
        <begin position="314"/>
        <end position="349"/>
    </location>
</feature>
<keyword evidence="5 7" id="KW-0472">Membrane</keyword>
<name>A0A2Y8ZNL0_9MICO</name>
<accession>A0A2Y8ZNL0</accession>
<feature type="transmembrane region" description="Helical" evidence="7">
    <location>
        <begin position="194"/>
        <end position="213"/>
    </location>
</feature>
<evidence type="ECO:0000256" key="4">
    <source>
        <dbReference type="ARBA" id="ARBA00022989"/>
    </source>
</evidence>
<reference evidence="9" key="1">
    <citation type="submission" date="2016-10" db="EMBL/GenBank/DDBJ databases">
        <authorList>
            <person name="Varghese N."/>
            <person name="Submissions S."/>
        </authorList>
    </citation>
    <scope>NUCLEOTIDE SEQUENCE [LARGE SCALE GENOMIC DNA]</scope>
    <source>
        <strain evidence="9">DSM 22951</strain>
    </source>
</reference>
<evidence type="ECO:0000256" key="6">
    <source>
        <dbReference type="SAM" id="MobiDB-lite"/>
    </source>
</evidence>
<feature type="transmembrane region" description="Helical" evidence="7">
    <location>
        <begin position="105"/>
        <end position="128"/>
    </location>
</feature>
<organism evidence="8 9">
    <name type="scientific">Branchiibius hedensis</name>
    <dbReference type="NCBI Taxonomy" id="672460"/>
    <lineage>
        <taxon>Bacteria</taxon>
        <taxon>Bacillati</taxon>
        <taxon>Actinomycetota</taxon>
        <taxon>Actinomycetes</taxon>
        <taxon>Micrococcales</taxon>
        <taxon>Dermacoccaceae</taxon>
        <taxon>Branchiibius</taxon>
    </lineage>
</organism>
<feature type="transmembrane region" description="Helical" evidence="7">
    <location>
        <begin position="40"/>
        <end position="63"/>
    </location>
</feature>
<dbReference type="PANTHER" id="PTHR30213">
    <property type="entry name" value="INNER MEMBRANE PROTEIN YHJD"/>
    <property type="match status" value="1"/>
</dbReference>
<keyword evidence="2" id="KW-1003">Cell membrane</keyword>
<protein>
    <submittedName>
        <fullName evidence="8">Membrane protein</fullName>
    </submittedName>
</protein>
<feature type="compositionally biased region" description="Basic and acidic residues" evidence="6">
    <location>
        <begin position="314"/>
        <end position="339"/>
    </location>
</feature>
<evidence type="ECO:0000256" key="1">
    <source>
        <dbReference type="ARBA" id="ARBA00004651"/>
    </source>
</evidence>
<comment type="subcellular location">
    <subcellularLocation>
        <location evidence="1">Cell membrane</location>
        <topology evidence="1">Multi-pass membrane protein</topology>
    </subcellularLocation>
</comment>
<sequence>MSSESPTTYVGPSSTSILATAKRAFAKFTKDAGTDVAAGLTYYAVLAIFPALIALLSLIGLFANRESTVNSLINIVAGVAGKSSNDPSLDGVRSFLNNINTTGGAGIALIIGIVLALWSASGYVNAFSRSMNRVWGVQEGRPVWVLRPVMLLITIAITVMLLLIVVALVTSGSIARSIGEELGISEATVTVWNIAKWPVVLILIIVVIGLLYWGTPNVVQPARRVISWGAGCALLICLIATGALLIYLALTAGASYYKTYGAFATSIIFLLWLWLMNVGLLLGAEIDAEIARDRQLRAGVAAESELPVTLRSDKQLKKAEEKQSKLDAEAARIRDEARAEASSISQDDT</sequence>
<dbReference type="InterPro" id="IPR017039">
    <property type="entry name" value="Virul_fac_BrkB"/>
</dbReference>
<feature type="transmembrane region" description="Helical" evidence="7">
    <location>
        <begin position="225"/>
        <end position="250"/>
    </location>
</feature>
<dbReference type="PANTHER" id="PTHR30213:SF0">
    <property type="entry name" value="UPF0761 MEMBRANE PROTEIN YIHY"/>
    <property type="match status" value="1"/>
</dbReference>
<dbReference type="AlphaFoldDB" id="A0A2Y8ZNL0"/>
<dbReference type="EMBL" id="UESZ01000001">
    <property type="protein sequence ID" value="SSA33384.1"/>
    <property type="molecule type" value="Genomic_DNA"/>
</dbReference>
<evidence type="ECO:0000256" key="3">
    <source>
        <dbReference type="ARBA" id="ARBA00022692"/>
    </source>
</evidence>
<dbReference type="GO" id="GO:0005886">
    <property type="term" value="C:plasma membrane"/>
    <property type="evidence" value="ECO:0007669"/>
    <property type="project" value="UniProtKB-SubCell"/>
</dbReference>
<dbReference type="OrthoDB" id="9781030at2"/>
<feature type="transmembrane region" description="Helical" evidence="7">
    <location>
        <begin position="149"/>
        <end position="174"/>
    </location>
</feature>